<dbReference type="Proteomes" id="UP000298652">
    <property type="component" value="Chromosome 8"/>
</dbReference>
<evidence type="ECO:0000313" key="3">
    <source>
        <dbReference type="Proteomes" id="UP000298652"/>
    </source>
</evidence>
<dbReference type="Pfam" id="PF03140">
    <property type="entry name" value="DUF247"/>
    <property type="match status" value="1"/>
</dbReference>
<dbReference type="InterPro" id="IPR004158">
    <property type="entry name" value="DUF247_pln"/>
</dbReference>
<keyword evidence="3" id="KW-1185">Reference proteome</keyword>
<name>A0A4U6TTT5_SETVI</name>
<evidence type="ECO:0000313" key="2">
    <source>
        <dbReference type="EMBL" id="TKW01077.1"/>
    </source>
</evidence>
<keyword evidence="1" id="KW-0472">Membrane</keyword>
<dbReference type="PANTHER" id="PTHR31170:SF18">
    <property type="entry name" value="(WILD MALAYSIAN BANANA) HYPOTHETICAL PROTEIN"/>
    <property type="match status" value="1"/>
</dbReference>
<protein>
    <submittedName>
        <fullName evidence="2">Uncharacterized protein</fullName>
    </submittedName>
</protein>
<reference evidence="2" key="1">
    <citation type="submission" date="2019-03" db="EMBL/GenBank/DDBJ databases">
        <title>WGS assembly of Setaria viridis.</title>
        <authorList>
            <person name="Huang P."/>
            <person name="Jenkins J."/>
            <person name="Grimwood J."/>
            <person name="Barry K."/>
            <person name="Healey A."/>
            <person name="Mamidi S."/>
            <person name="Sreedasyam A."/>
            <person name="Shu S."/>
            <person name="Feldman M."/>
            <person name="Wu J."/>
            <person name="Yu Y."/>
            <person name="Chen C."/>
            <person name="Johnson J."/>
            <person name="Rokhsar D."/>
            <person name="Baxter I."/>
            <person name="Schmutz J."/>
            <person name="Brutnell T."/>
            <person name="Kellogg E."/>
        </authorList>
    </citation>
    <scope>NUCLEOTIDE SEQUENCE [LARGE SCALE GENOMIC DNA]</scope>
</reference>
<dbReference type="OMA" id="RVERYCN"/>
<keyword evidence="1" id="KW-1133">Transmembrane helix</keyword>
<evidence type="ECO:0000256" key="1">
    <source>
        <dbReference type="SAM" id="Phobius"/>
    </source>
</evidence>
<dbReference type="Gramene" id="TKW01077">
    <property type="protein sequence ID" value="TKW01077"/>
    <property type="gene ID" value="SEVIR_8G154100v2"/>
</dbReference>
<gene>
    <name evidence="2" type="ORF">SEVIR_8G154100v2</name>
</gene>
<proteinExistence type="predicted"/>
<feature type="transmembrane region" description="Helical" evidence="1">
    <location>
        <begin position="398"/>
        <end position="422"/>
    </location>
</feature>
<sequence>MQKTLDVADLPAAAEKWPRHCIFRVPPRFRTVHGGVYKPQTVALGPFHHGDPDLAPMEAHKRRAVARLLRRAGRTLADLAASVEEVAEDLEDAYAGLGGEWRGENRGRFLEMMVADGCFLLEVMRRRSGDYATADPVFSRHAVGHIAPFVQRDMLMVENQLPLLLLHRIAAVEGGEASDESSINREILKFLGVGAGDARAGPSPTMVVLHPLDLYRRSLFGTLYNHKKEALADPSTVARAAPRSAQRLWEAGVRFRCRPGVLDDIEFDNGRRRLEMPEVALDDSTEYKFHNMMAFEALHGGGATGNDVTAFVLFMRDMVDSAGDVALLAREGILWHDLAGGDAAVAGLFDGLTRDVAKTGESRLCAVRDRVERYCNESWRVFVFESWAKLRNTYFTSLWASVALTVSVFLLITDVMQTAYAVMSYELTKHRHG</sequence>
<dbReference type="PANTHER" id="PTHR31170">
    <property type="entry name" value="BNAC04G53230D PROTEIN"/>
    <property type="match status" value="1"/>
</dbReference>
<accession>A0A4U6TTT5</accession>
<keyword evidence="1" id="KW-0812">Transmembrane</keyword>
<dbReference type="AlphaFoldDB" id="A0A4U6TTT5"/>
<organism evidence="2 3">
    <name type="scientific">Setaria viridis</name>
    <name type="common">Green bristlegrass</name>
    <name type="synonym">Setaria italica subsp. viridis</name>
    <dbReference type="NCBI Taxonomy" id="4556"/>
    <lineage>
        <taxon>Eukaryota</taxon>
        <taxon>Viridiplantae</taxon>
        <taxon>Streptophyta</taxon>
        <taxon>Embryophyta</taxon>
        <taxon>Tracheophyta</taxon>
        <taxon>Spermatophyta</taxon>
        <taxon>Magnoliopsida</taxon>
        <taxon>Liliopsida</taxon>
        <taxon>Poales</taxon>
        <taxon>Poaceae</taxon>
        <taxon>PACMAD clade</taxon>
        <taxon>Panicoideae</taxon>
        <taxon>Panicodae</taxon>
        <taxon>Paniceae</taxon>
        <taxon>Cenchrinae</taxon>
        <taxon>Setaria</taxon>
    </lineage>
</organism>
<dbReference type="EMBL" id="CM016559">
    <property type="protein sequence ID" value="TKW01077.1"/>
    <property type="molecule type" value="Genomic_DNA"/>
</dbReference>